<organism evidence="2 3">
    <name type="scientific">Megalops atlanticus</name>
    <name type="common">Tarpon</name>
    <name type="synonym">Clupea gigantea</name>
    <dbReference type="NCBI Taxonomy" id="7932"/>
    <lineage>
        <taxon>Eukaryota</taxon>
        <taxon>Metazoa</taxon>
        <taxon>Chordata</taxon>
        <taxon>Craniata</taxon>
        <taxon>Vertebrata</taxon>
        <taxon>Euteleostomi</taxon>
        <taxon>Actinopterygii</taxon>
        <taxon>Neopterygii</taxon>
        <taxon>Teleostei</taxon>
        <taxon>Elopiformes</taxon>
        <taxon>Megalopidae</taxon>
        <taxon>Megalops</taxon>
    </lineage>
</organism>
<accession>A0A9D3QII7</accession>
<gene>
    <name evidence="2" type="ORF">MATL_G00021150</name>
</gene>
<dbReference type="InterPro" id="IPR018379">
    <property type="entry name" value="BEN_domain"/>
</dbReference>
<protein>
    <recommendedName>
        <fullName evidence="1">BEN domain-containing protein</fullName>
    </recommendedName>
</protein>
<evidence type="ECO:0000313" key="3">
    <source>
        <dbReference type="Proteomes" id="UP001046870"/>
    </source>
</evidence>
<dbReference type="EMBL" id="JAFDVH010000001">
    <property type="protein sequence ID" value="KAG7492934.1"/>
    <property type="molecule type" value="Genomic_DNA"/>
</dbReference>
<evidence type="ECO:0000259" key="1">
    <source>
        <dbReference type="PROSITE" id="PS51457"/>
    </source>
</evidence>
<evidence type="ECO:0000313" key="2">
    <source>
        <dbReference type="EMBL" id="KAG7492934.1"/>
    </source>
</evidence>
<dbReference type="AlphaFoldDB" id="A0A9D3QII7"/>
<dbReference type="Pfam" id="PF10523">
    <property type="entry name" value="BEN"/>
    <property type="match status" value="1"/>
</dbReference>
<name>A0A9D3QII7_MEGAT</name>
<dbReference type="OrthoDB" id="8186171at2759"/>
<feature type="domain" description="BEN" evidence="1">
    <location>
        <begin position="20"/>
        <end position="88"/>
    </location>
</feature>
<dbReference type="PROSITE" id="PS51457">
    <property type="entry name" value="BEN"/>
    <property type="match status" value="1"/>
</dbReference>
<dbReference type="Proteomes" id="UP001046870">
    <property type="component" value="Chromosome 1"/>
</dbReference>
<reference evidence="2" key="1">
    <citation type="submission" date="2021-01" db="EMBL/GenBank/DDBJ databases">
        <authorList>
            <person name="Zahm M."/>
            <person name="Roques C."/>
            <person name="Cabau C."/>
            <person name="Klopp C."/>
            <person name="Donnadieu C."/>
            <person name="Jouanno E."/>
            <person name="Lampietro C."/>
            <person name="Louis A."/>
            <person name="Herpin A."/>
            <person name="Echchiki A."/>
            <person name="Berthelot C."/>
            <person name="Parey E."/>
            <person name="Roest-Crollius H."/>
            <person name="Braasch I."/>
            <person name="Postlethwait J."/>
            <person name="Bobe J."/>
            <person name="Montfort J."/>
            <person name="Bouchez O."/>
            <person name="Begum T."/>
            <person name="Mejri S."/>
            <person name="Adams A."/>
            <person name="Chen W.-J."/>
            <person name="Guiguen Y."/>
        </authorList>
    </citation>
    <scope>NUCLEOTIDE SEQUENCE</scope>
    <source>
        <strain evidence="2">YG-15Mar2019-1</strain>
        <tissue evidence="2">Brain</tissue>
    </source>
</reference>
<proteinExistence type="predicted"/>
<dbReference type="GO" id="GO:0003677">
    <property type="term" value="F:DNA binding"/>
    <property type="evidence" value="ECO:0007669"/>
    <property type="project" value="InterPro"/>
</dbReference>
<comment type="caution">
    <text evidence="2">The sequence shown here is derived from an EMBL/GenBank/DDBJ whole genome shotgun (WGS) entry which is preliminary data.</text>
</comment>
<sequence>MISKLSINWNLEDQIPLMPGSAVSVSARQLKCLKSLNSSVYIGDLAVLLFGRETLATSTLTGRQSGAHKDLESKPALDPEKIDAIIGV</sequence>
<dbReference type="Gene3D" id="1.10.10.2590">
    <property type="entry name" value="BEN domain"/>
    <property type="match status" value="1"/>
</dbReference>
<keyword evidence="3" id="KW-1185">Reference proteome</keyword>